<name>A0A8C7MGF3_ONCKI</name>
<dbReference type="Pfam" id="PF13927">
    <property type="entry name" value="Ig_3"/>
    <property type="match status" value="1"/>
</dbReference>
<dbReference type="FunFam" id="2.60.40.10:FF:000173">
    <property type="entry name" value="Neural cell adhesion molecule 1"/>
    <property type="match status" value="1"/>
</dbReference>
<dbReference type="PANTHER" id="PTHR12231">
    <property type="entry name" value="CTX-RELATED TYPE I TRANSMEMBRANE PROTEIN"/>
    <property type="match status" value="1"/>
</dbReference>
<accession>A0A8C7MGF3</accession>
<comment type="subcellular location">
    <subcellularLocation>
        <location evidence="1">Cell membrane</location>
        <topology evidence="1">Single-pass type I membrane protein</topology>
    </subcellularLocation>
</comment>
<feature type="domain" description="Fibronectin type-III" evidence="14">
    <location>
        <begin position="573"/>
        <end position="669"/>
    </location>
</feature>
<dbReference type="SUPFAM" id="SSF49265">
    <property type="entry name" value="Fibronectin type III"/>
    <property type="match status" value="1"/>
</dbReference>
<feature type="domain" description="Ig-like" evidence="13">
    <location>
        <begin position="310"/>
        <end position="403"/>
    </location>
</feature>
<evidence type="ECO:0000313" key="15">
    <source>
        <dbReference type="Ensembl" id="ENSOKIP00005052816.1"/>
    </source>
</evidence>
<dbReference type="InterPro" id="IPR003599">
    <property type="entry name" value="Ig_sub"/>
</dbReference>
<dbReference type="InterPro" id="IPR036179">
    <property type="entry name" value="Ig-like_dom_sf"/>
</dbReference>
<dbReference type="FunFam" id="2.60.40.10:FF:000636">
    <property type="entry name" value="Neural cell adhesion molecule 2"/>
    <property type="match status" value="1"/>
</dbReference>
<keyword evidence="6" id="KW-0130">Cell adhesion</keyword>
<evidence type="ECO:0000259" key="13">
    <source>
        <dbReference type="PROSITE" id="PS50835"/>
    </source>
</evidence>
<keyword evidence="2" id="KW-1003">Cell membrane</keyword>
<dbReference type="Pfam" id="PF00041">
    <property type="entry name" value="fn3"/>
    <property type="match status" value="2"/>
</dbReference>
<evidence type="ECO:0000256" key="4">
    <source>
        <dbReference type="ARBA" id="ARBA00022729"/>
    </source>
</evidence>
<dbReference type="InterPro" id="IPR003598">
    <property type="entry name" value="Ig_sub2"/>
</dbReference>
<dbReference type="GO" id="GO:0043005">
    <property type="term" value="C:neuron projection"/>
    <property type="evidence" value="ECO:0007669"/>
    <property type="project" value="TreeGrafter"/>
</dbReference>
<dbReference type="InterPro" id="IPR009138">
    <property type="entry name" value="Neural_cell_adh"/>
</dbReference>
<evidence type="ECO:0000256" key="11">
    <source>
        <dbReference type="ARBA" id="ARBA00023319"/>
    </source>
</evidence>
<evidence type="ECO:0000256" key="7">
    <source>
        <dbReference type="ARBA" id="ARBA00022989"/>
    </source>
</evidence>
<dbReference type="Pfam" id="PF07679">
    <property type="entry name" value="I-set"/>
    <property type="match status" value="3"/>
</dbReference>
<evidence type="ECO:0000256" key="6">
    <source>
        <dbReference type="ARBA" id="ARBA00022889"/>
    </source>
</evidence>
<dbReference type="FunFam" id="2.60.40.10:FF:000086">
    <property type="entry name" value="Neural cell adhesion molecule 1"/>
    <property type="match status" value="1"/>
</dbReference>
<dbReference type="SMART" id="SM00409">
    <property type="entry name" value="IG"/>
    <property type="match status" value="4"/>
</dbReference>
<keyword evidence="9" id="KW-1015">Disulfide bond</keyword>
<dbReference type="PRINTS" id="PR01838">
    <property type="entry name" value="NCAMFAMILY"/>
</dbReference>
<dbReference type="Gene3D" id="2.60.40.10">
    <property type="entry name" value="Immunoglobulins"/>
    <property type="match status" value="6"/>
</dbReference>
<sequence>MEATVSPQAWTHLFLSLQTVFSLLFCLEVEITPTQGEISVGESKFFLCEVVGVAKEIDWYSPSGERIEPNKPEITVTRNDESSSTLTLYKAGVDSAGTYKCLATNGDQSAEATVNVKFYRKLITFKNAPSPQEFNEGDNAKIVCDVISSPPPTIIWKHKGAKIQMEKDVRFKILPNNHLQIRGIKKTDEGSYTCEGRLMARGEIDLKIIRVIVNVLPTIRVWQSEVNATAGVGQSAMLTCAADGYPEPMVTWARAGVLLESGGKYSFNEDGSEMTIMEVAKLDEGEYTCIAKNKAGESEQELSLRVFVKPKITFLLNQSTSEMEEQVTLTCEASGDPTPTINWSFGLRTFTEGEQSLDGNVVVRSDARVSSLTLKYAKFTDAGQYLCSARNAIGVDSQPAYLEVRCKSSTCHRAASEMSPCVCNAFLPTFMHRFSPLFQVTPESENDFGSYNCTASNEMGTESKEFLLIQADVPSAPSLGGVEPFSSSARVEFQEPDATGGVPVLRYRAEWKTVGRGTWVQKVYDVQGGTLSEVTIIGLKPETNYEVKMLAINGKGEGETSPALVFKTEPVREPEPPKLEGTLQTKGNSLKVNWIKQDDGGSPITHYLVRYKPKHQADWKPEIRLPSGSEYVVLSGLEWNTEYDVFVVAENQQGKSQPGTLTFRTSPEPAAIPGTHTVHRALTMALPHTAEAANSIMSQTGAFSVLPTT</sequence>
<dbReference type="InterPro" id="IPR013098">
    <property type="entry name" value="Ig_I-set"/>
</dbReference>
<dbReference type="Proteomes" id="UP000694557">
    <property type="component" value="Unassembled WGS sequence"/>
</dbReference>
<dbReference type="InterPro" id="IPR051170">
    <property type="entry name" value="Neural/epithelial_adhesion"/>
</dbReference>
<dbReference type="AlphaFoldDB" id="A0A8C7MGF3"/>
<dbReference type="FunFam" id="2.60.40.10:FF:000436">
    <property type="entry name" value="Neural cell adhesion molecule 2"/>
    <property type="match status" value="1"/>
</dbReference>
<keyword evidence="7" id="KW-1133">Transmembrane helix</keyword>
<dbReference type="InterPro" id="IPR003961">
    <property type="entry name" value="FN3_dom"/>
</dbReference>
<dbReference type="PROSITE" id="PS50853">
    <property type="entry name" value="FN3"/>
    <property type="match status" value="2"/>
</dbReference>
<dbReference type="Ensembl" id="ENSOKIT00005055781.1">
    <property type="protein sequence ID" value="ENSOKIP00005052816.1"/>
    <property type="gene ID" value="ENSOKIG00005019259.1"/>
</dbReference>
<evidence type="ECO:0000256" key="3">
    <source>
        <dbReference type="ARBA" id="ARBA00022692"/>
    </source>
</evidence>
<dbReference type="GO" id="GO:0005886">
    <property type="term" value="C:plasma membrane"/>
    <property type="evidence" value="ECO:0007669"/>
    <property type="project" value="UniProtKB-SubCell"/>
</dbReference>
<protein>
    <submittedName>
        <fullName evidence="15">Neural cell adhesion molecule 1b</fullName>
    </submittedName>
</protein>
<evidence type="ECO:0000259" key="14">
    <source>
        <dbReference type="PROSITE" id="PS50853"/>
    </source>
</evidence>
<gene>
    <name evidence="15" type="primary">NCAM1</name>
    <name evidence="15" type="synonym">ncam1b</name>
</gene>
<keyword evidence="3" id="KW-0812">Transmembrane</keyword>
<feature type="domain" description="Fibronectin type-III" evidence="14">
    <location>
        <begin position="473"/>
        <end position="571"/>
    </location>
</feature>
<proteinExistence type="predicted"/>
<dbReference type="SUPFAM" id="SSF48726">
    <property type="entry name" value="Immunoglobulin"/>
    <property type="match status" value="4"/>
</dbReference>
<keyword evidence="16" id="KW-1185">Reference proteome</keyword>
<evidence type="ECO:0000313" key="16">
    <source>
        <dbReference type="Proteomes" id="UP000694557"/>
    </source>
</evidence>
<keyword evidence="10" id="KW-0325">Glycoprotein</keyword>
<dbReference type="PANTHER" id="PTHR12231:SF239">
    <property type="entry name" value="NEURAL CELL ADHESION MOLECULE 1"/>
    <property type="match status" value="1"/>
</dbReference>
<keyword evidence="11" id="KW-0393">Immunoglobulin domain</keyword>
<evidence type="ECO:0000256" key="12">
    <source>
        <dbReference type="SAM" id="SignalP"/>
    </source>
</evidence>
<dbReference type="InterPro" id="IPR013783">
    <property type="entry name" value="Ig-like_fold"/>
</dbReference>
<evidence type="ECO:0000256" key="2">
    <source>
        <dbReference type="ARBA" id="ARBA00022475"/>
    </source>
</evidence>
<feature type="chain" id="PRO_5034305782" evidence="12">
    <location>
        <begin position="23"/>
        <end position="709"/>
    </location>
</feature>
<keyword evidence="5" id="KW-0677">Repeat</keyword>
<evidence type="ECO:0000256" key="9">
    <source>
        <dbReference type="ARBA" id="ARBA00023157"/>
    </source>
</evidence>
<evidence type="ECO:0000256" key="8">
    <source>
        <dbReference type="ARBA" id="ARBA00023136"/>
    </source>
</evidence>
<dbReference type="SMART" id="SM00060">
    <property type="entry name" value="FN3"/>
    <property type="match status" value="2"/>
</dbReference>
<feature type="signal peptide" evidence="12">
    <location>
        <begin position="1"/>
        <end position="22"/>
    </location>
</feature>
<dbReference type="GO" id="GO:0007155">
    <property type="term" value="P:cell adhesion"/>
    <property type="evidence" value="ECO:0007669"/>
    <property type="project" value="UniProtKB-KW"/>
</dbReference>
<evidence type="ECO:0000256" key="1">
    <source>
        <dbReference type="ARBA" id="ARBA00004251"/>
    </source>
</evidence>
<dbReference type="GeneTree" id="ENSGT00940000155743"/>
<keyword evidence="8" id="KW-0472">Membrane</keyword>
<feature type="domain" description="Ig-like" evidence="13">
    <location>
        <begin position="27"/>
        <end position="117"/>
    </location>
</feature>
<feature type="domain" description="Ig-like" evidence="13">
    <location>
        <begin position="123"/>
        <end position="194"/>
    </location>
</feature>
<keyword evidence="4 12" id="KW-0732">Signal</keyword>
<dbReference type="PROSITE" id="PS50835">
    <property type="entry name" value="IG_LIKE"/>
    <property type="match status" value="4"/>
</dbReference>
<evidence type="ECO:0000256" key="10">
    <source>
        <dbReference type="ARBA" id="ARBA00023180"/>
    </source>
</evidence>
<evidence type="ECO:0000256" key="5">
    <source>
        <dbReference type="ARBA" id="ARBA00022737"/>
    </source>
</evidence>
<feature type="domain" description="Ig-like" evidence="13">
    <location>
        <begin position="217"/>
        <end position="303"/>
    </location>
</feature>
<dbReference type="InterPro" id="IPR036116">
    <property type="entry name" value="FN3_sf"/>
</dbReference>
<reference evidence="15" key="1">
    <citation type="submission" date="2025-08" db="UniProtKB">
        <authorList>
            <consortium name="Ensembl"/>
        </authorList>
    </citation>
    <scope>IDENTIFICATION</scope>
</reference>
<dbReference type="InterPro" id="IPR007110">
    <property type="entry name" value="Ig-like_dom"/>
</dbReference>
<dbReference type="CDD" id="cd00063">
    <property type="entry name" value="FN3"/>
    <property type="match status" value="2"/>
</dbReference>
<dbReference type="SMART" id="SM00408">
    <property type="entry name" value="IGc2"/>
    <property type="match status" value="4"/>
</dbReference>
<reference evidence="15" key="2">
    <citation type="submission" date="2025-09" db="UniProtKB">
        <authorList>
            <consortium name="Ensembl"/>
        </authorList>
    </citation>
    <scope>IDENTIFICATION</scope>
</reference>
<organism evidence="15 16">
    <name type="scientific">Oncorhynchus kisutch</name>
    <name type="common">Coho salmon</name>
    <name type="synonym">Salmo kisutch</name>
    <dbReference type="NCBI Taxonomy" id="8019"/>
    <lineage>
        <taxon>Eukaryota</taxon>
        <taxon>Metazoa</taxon>
        <taxon>Chordata</taxon>
        <taxon>Craniata</taxon>
        <taxon>Vertebrata</taxon>
        <taxon>Euteleostomi</taxon>
        <taxon>Actinopterygii</taxon>
        <taxon>Neopterygii</taxon>
        <taxon>Teleostei</taxon>
        <taxon>Protacanthopterygii</taxon>
        <taxon>Salmoniformes</taxon>
        <taxon>Salmonidae</taxon>
        <taxon>Salmoninae</taxon>
        <taxon>Oncorhynchus</taxon>
    </lineage>
</organism>